<dbReference type="Pfam" id="PF16159">
    <property type="entry name" value="FOXP-CC"/>
    <property type="match status" value="1"/>
</dbReference>
<organism evidence="12 13">
    <name type="scientific">Microcaecilia unicolor</name>
    <dbReference type="NCBI Taxonomy" id="1415580"/>
    <lineage>
        <taxon>Eukaryota</taxon>
        <taxon>Metazoa</taxon>
        <taxon>Chordata</taxon>
        <taxon>Craniata</taxon>
        <taxon>Vertebrata</taxon>
        <taxon>Euteleostomi</taxon>
        <taxon>Amphibia</taxon>
        <taxon>Gymnophiona</taxon>
        <taxon>Siphonopidae</taxon>
        <taxon>Microcaecilia</taxon>
    </lineage>
</organism>
<keyword evidence="6" id="KW-0805">Transcription regulation</keyword>
<keyword evidence="12" id="KW-1185">Reference proteome</keyword>
<dbReference type="Gene3D" id="1.10.10.10">
    <property type="entry name" value="Winged helix-like DNA-binding domain superfamily/Winged helix DNA-binding domain"/>
    <property type="match status" value="1"/>
</dbReference>
<keyword evidence="8" id="KW-0804">Transcription</keyword>
<feature type="domain" description="Fork-head" evidence="11">
    <location>
        <begin position="290"/>
        <end position="355"/>
    </location>
</feature>
<dbReference type="InterPro" id="IPR001766">
    <property type="entry name" value="Fork_head_dom"/>
</dbReference>
<evidence type="ECO:0000256" key="9">
    <source>
        <dbReference type="ARBA" id="ARBA00023242"/>
    </source>
</evidence>
<sequence>METQDSALMLVMQARGADSTVSIPGRKKRAALSPKSLTPEPQFICLVEGKKQKGQHDKLQSRATVVTSSSTAASRPQQLSHPLVTVAAAEFLSTSPHLQALLQENQQWKQETALRQQVSSDTGSRPSVLHMTSLPHPTPVTPKPPRIFPVKVEPPQLHVLPQGINLTDLEWIQKEASKTAPRQSVLSRSTTAAASSACFSLSPAPAESYRVPAEVRGKSPMAGCQTISSTLNKKRERHLHSDHRLDDKGTAQCLIQKEVVENLEQQLALEKIKLHSMQTELAGRLNTNRLCFTAILETPEKQLTLSEIYHWFTRRFAYFRHNTATWKNAVRHNLSLHKCFVRVENMKGAVWTVDEVEYQRKRGAKLSRDQEMKRFLSSQLCATNIWPSTSLSPR</sequence>
<dbReference type="AlphaFoldDB" id="A0A6P7X2U0"/>
<dbReference type="InterPro" id="IPR050998">
    <property type="entry name" value="FOXP"/>
</dbReference>
<dbReference type="FunFam" id="1.10.10.10:FF:000010">
    <property type="entry name" value="Forkhead box P2 isoform B"/>
    <property type="match status" value="1"/>
</dbReference>
<dbReference type="RefSeq" id="XP_030049887.1">
    <property type="nucleotide sequence ID" value="XM_030194027.1"/>
</dbReference>
<dbReference type="GO" id="GO:0000978">
    <property type="term" value="F:RNA polymerase II cis-regulatory region sequence-specific DNA binding"/>
    <property type="evidence" value="ECO:0007669"/>
    <property type="project" value="TreeGrafter"/>
</dbReference>
<evidence type="ECO:0000256" key="6">
    <source>
        <dbReference type="ARBA" id="ARBA00023015"/>
    </source>
</evidence>
<evidence type="ECO:0000313" key="12">
    <source>
        <dbReference type="Proteomes" id="UP000515156"/>
    </source>
</evidence>
<evidence type="ECO:0000256" key="7">
    <source>
        <dbReference type="ARBA" id="ARBA00023125"/>
    </source>
</evidence>
<keyword evidence="2" id="KW-0678">Repressor</keyword>
<keyword evidence="9 10" id="KW-0539">Nucleus</keyword>
<protein>
    <submittedName>
        <fullName evidence="13">Forkhead box protein P3-like isoform X2</fullName>
    </submittedName>
</protein>
<dbReference type="InterPro" id="IPR030456">
    <property type="entry name" value="TF_fork_head_CS_2"/>
</dbReference>
<dbReference type="PROSITE" id="PS50039">
    <property type="entry name" value="FORK_HEAD_3"/>
    <property type="match status" value="1"/>
</dbReference>
<evidence type="ECO:0000256" key="5">
    <source>
        <dbReference type="ARBA" id="ARBA00022833"/>
    </source>
</evidence>
<name>A0A6P7X2U0_9AMPH</name>
<evidence type="ECO:0000256" key="4">
    <source>
        <dbReference type="ARBA" id="ARBA00022771"/>
    </source>
</evidence>
<dbReference type="InterPro" id="IPR036388">
    <property type="entry name" value="WH-like_DNA-bd_sf"/>
</dbReference>
<comment type="subcellular location">
    <subcellularLocation>
        <location evidence="1 10">Nucleus</location>
    </subcellularLocation>
</comment>
<dbReference type="InterPro" id="IPR036390">
    <property type="entry name" value="WH_DNA-bd_sf"/>
</dbReference>
<dbReference type="GO" id="GO:0001227">
    <property type="term" value="F:DNA-binding transcription repressor activity, RNA polymerase II-specific"/>
    <property type="evidence" value="ECO:0007669"/>
    <property type="project" value="TreeGrafter"/>
</dbReference>
<keyword evidence="5" id="KW-0862">Zinc</keyword>
<dbReference type="InterPro" id="IPR032354">
    <property type="entry name" value="FOXP-CC"/>
</dbReference>
<dbReference type="SMART" id="SM00339">
    <property type="entry name" value="FH"/>
    <property type="match status" value="1"/>
</dbReference>
<keyword evidence="4" id="KW-0863">Zinc-finger</keyword>
<dbReference type="PANTHER" id="PTHR45796:SF2">
    <property type="entry name" value="FORKHEAD BOX P3"/>
    <property type="match status" value="1"/>
</dbReference>
<dbReference type="GO" id="GO:0005634">
    <property type="term" value="C:nucleus"/>
    <property type="evidence" value="ECO:0007669"/>
    <property type="project" value="UniProtKB-SubCell"/>
</dbReference>
<dbReference type="PANTHER" id="PTHR45796">
    <property type="entry name" value="FORKHEAD BOX P, ISOFORM C"/>
    <property type="match status" value="1"/>
</dbReference>
<dbReference type="GO" id="GO:0008270">
    <property type="term" value="F:zinc ion binding"/>
    <property type="evidence" value="ECO:0007669"/>
    <property type="project" value="UniProtKB-KW"/>
</dbReference>
<dbReference type="GeneID" id="115463484"/>
<evidence type="ECO:0000313" key="13">
    <source>
        <dbReference type="RefSeq" id="XP_030049887.1"/>
    </source>
</evidence>
<dbReference type="PROSITE" id="PS00658">
    <property type="entry name" value="FORK_HEAD_2"/>
    <property type="match status" value="1"/>
</dbReference>
<keyword evidence="3" id="KW-0479">Metal-binding</keyword>
<dbReference type="SUPFAM" id="SSF46785">
    <property type="entry name" value="Winged helix' DNA-binding domain"/>
    <property type="match status" value="1"/>
</dbReference>
<evidence type="ECO:0000256" key="2">
    <source>
        <dbReference type="ARBA" id="ARBA00022491"/>
    </source>
</evidence>
<gene>
    <name evidence="13" type="primary">LOC115463484</name>
</gene>
<dbReference type="Pfam" id="PF00250">
    <property type="entry name" value="Forkhead"/>
    <property type="match status" value="1"/>
</dbReference>
<feature type="DNA-binding region" description="Fork-head" evidence="10">
    <location>
        <begin position="290"/>
        <end position="355"/>
    </location>
</feature>
<evidence type="ECO:0000256" key="8">
    <source>
        <dbReference type="ARBA" id="ARBA00023163"/>
    </source>
</evidence>
<evidence type="ECO:0000256" key="3">
    <source>
        <dbReference type="ARBA" id="ARBA00022723"/>
    </source>
</evidence>
<keyword evidence="7 10" id="KW-0238">DNA-binding</keyword>
<evidence type="ECO:0000259" key="11">
    <source>
        <dbReference type="PROSITE" id="PS50039"/>
    </source>
</evidence>
<dbReference type="Proteomes" id="UP000515156">
    <property type="component" value="Chromosome 2"/>
</dbReference>
<evidence type="ECO:0000256" key="1">
    <source>
        <dbReference type="ARBA" id="ARBA00004123"/>
    </source>
</evidence>
<dbReference type="PRINTS" id="PR00053">
    <property type="entry name" value="FORKHEAD"/>
</dbReference>
<reference evidence="13" key="1">
    <citation type="submission" date="2025-08" db="UniProtKB">
        <authorList>
            <consortium name="RefSeq"/>
        </authorList>
    </citation>
    <scope>IDENTIFICATION</scope>
</reference>
<evidence type="ECO:0000256" key="10">
    <source>
        <dbReference type="PROSITE-ProRule" id="PRU00089"/>
    </source>
</evidence>
<accession>A0A6P7X2U0</accession>
<proteinExistence type="predicted"/>